<dbReference type="InterPro" id="IPR029063">
    <property type="entry name" value="SAM-dependent_MTases_sf"/>
</dbReference>
<dbReference type="NCBIfam" id="TIGR01444">
    <property type="entry name" value="fkbM_fam"/>
    <property type="match status" value="1"/>
</dbReference>
<reference evidence="3 4" key="2">
    <citation type="submission" date="2010-03" db="EMBL/GenBank/DDBJ databases">
        <authorList>
            <person name="Pajon A."/>
        </authorList>
    </citation>
    <scope>NUCLEOTIDE SEQUENCE [LARGE SCALE GENOMIC DNA]</scope>
    <source>
        <strain evidence="3 4">V10Sc8a</strain>
    </source>
</reference>
<dbReference type="PANTHER" id="PTHR34203">
    <property type="entry name" value="METHYLTRANSFERASE, FKBM FAMILY PROTEIN"/>
    <property type="match status" value="1"/>
</dbReference>
<feature type="coiled-coil region" evidence="1">
    <location>
        <begin position="91"/>
        <end position="118"/>
    </location>
</feature>
<dbReference type="GO" id="GO:0032259">
    <property type="term" value="P:methylation"/>
    <property type="evidence" value="ECO:0007669"/>
    <property type="project" value="UniProtKB-KW"/>
</dbReference>
<keyword evidence="1" id="KW-0175">Coiled coil</keyword>
<evidence type="ECO:0000313" key="3">
    <source>
        <dbReference type="EMBL" id="CBL35110.1"/>
    </source>
</evidence>
<name>D4MMX7_9FIRM</name>
<dbReference type="BioCyc" id="ESIR717961:G136L-1892-MONOMER"/>
<dbReference type="Proteomes" id="UP000007050">
    <property type="component" value="Chromosome"/>
</dbReference>
<reference evidence="3 4" key="1">
    <citation type="submission" date="2010-03" db="EMBL/GenBank/DDBJ databases">
        <title>The genome sequence of Eubacterium siraeum V10Sc8a.</title>
        <authorList>
            <consortium name="metaHIT consortium -- http://www.metahit.eu/"/>
            <person name="Pajon A."/>
            <person name="Turner K."/>
            <person name="Parkhill J."/>
            <person name="Duncan S."/>
            <person name="Flint H."/>
        </authorList>
    </citation>
    <scope>NUCLEOTIDE SEQUENCE [LARGE SCALE GENOMIC DNA]</scope>
    <source>
        <strain evidence="3 4">V10Sc8a</strain>
    </source>
</reference>
<evidence type="ECO:0000256" key="1">
    <source>
        <dbReference type="SAM" id="Coils"/>
    </source>
</evidence>
<dbReference type="PANTHER" id="PTHR34203:SF15">
    <property type="entry name" value="SLL1173 PROTEIN"/>
    <property type="match status" value="1"/>
</dbReference>
<organism evidence="3 4">
    <name type="scientific">[Eubacterium] siraeum V10Sc8a</name>
    <dbReference type="NCBI Taxonomy" id="717961"/>
    <lineage>
        <taxon>Bacteria</taxon>
        <taxon>Bacillati</taxon>
        <taxon>Bacillota</taxon>
        <taxon>Clostridia</taxon>
        <taxon>Eubacteriales</taxon>
        <taxon>Oscillospiraceae</taxon>
        <taxon>Oscillospiraceae incertae sedis</taxon>
    </lineage>
</organism>
<dbReference type="KEGG" id="esr:ES1_22710"/>
<dbReference type="Gene3D" id="3.40.50.150">
    <property type="entry name" value="Vaccinia Virus protein VP39"/>
    <property type="match status" value="1"/>
</dbReference>
<dbReference type="HOGENOM" id="CLU_373747_0_0_9"/>
<sequence length="743" mass="82013">MSKLSDKLAGFFGRLFPMSRNKTIKLNNEIRQTESEHFAQLCEMLGFLENSLNTCTDICRDNAEQIKLCRQSLRTLEDNQVKFGEDTALKLKEIKLDIENLKKQNERIGEKLSNEISEKSAVISGELIDCISHHTEEILGCITDSDKRSSDSDKHIVELIENGISENNKHAGEIRSLNNSLSGDIKSLSDSITAGFDKTSKTGEYASALDGLSADNESISADIKSLSDSVTAGFDKTSKTGEYVSVFDSLSADNESISADIKSLSDSVTAGFDKTSKTGEYADTLNGLSADNESISADIKSLSDSVTAGFDKTSKTGEYVSVLDGLSADNESISADIKSLSDSVTAGFDKTSKTGEYVSVLDGLSADNESISADIKSLSDSVTAGFDKTSKTGEYAQSLLDAENTANTIRREMNLFKRQSYLRKLYFHPGEREALAKLFSDAMNREDSAQRFSALISGLDNESRNTVSDIIHRMGMIADGNKSLQDVYTQREQEEFVRMNDEFSSKIVKLNDNLYYYNGYYLPVNQFDSSVFFTRYGIDKLTTLDSVRNKHIIDAGGYVGDTALLFSSYTDKNIHVFEASPSNMDIIRETIRLNHLDNIVPVSKALGEKSGTATFSLGERNSCNSLVERPGYNYPDHIEVPVVTLDDYVRENNIEVGLIKVDIEGGEQLLLRGAVETIRTQHPILLISIYHSANDFFEIKPMIEKMCGKYTFRIVKPANPAIALETILLAEVRDESGENIINS</sequence>
<evidence type="ECO:0000313" key="4">
    <source>
        <dbReference type="Proteomes" id="UP000007050"/>
    </source>
</evidence>
<dbReference type="Pfam" id="PF05050">
    <property type="entry name" value="Methyltransf_21"/>
    <property type="match status" value="1"/>
</dbReference>
<dbReference type="InterPro" id="IPR052514">
    <property type="entry name" value="SAM-dependent_MTase"/>
</dbReference>
<proteinExistence type="predicted"/>
<keyword evidence="3" id="KW-0808">Transferase</keyword>
<gene>
    <name evidence="3" type="ORF">ES1_22710</name>
</gene>
<accession>D4MMX7</accession>
<protein>
    <submittedName>
        <fullName evidence="3">Methyltransferase, FkbM family</fullName>
    </submittedName>
</protein>
<feature type="domain" description="Methyltransferase FkbM" evidence="2">
    <location>
        <begin position="554"/>
        <end position="703"/>
    </location>
</feature>
<dbReference type="InterPro" id="IPR006342">
    <property type="entry name" value="FkbM_mtfrase"/>
</dbReference>
<dbReference type="SUPFAM" id="SSF53335">
    <property type="entry name" value="S-adenosyl-L-methionine-dependent methyltransferases"/>
    <property type="match status" value="1"/>
</dbReference>
<dbReference type="GO" id="GO:0008168">
    <property type="term" value="F:methyltransferase activity"/>
    <property type="evidence" value="ECO:0007669"/>
    <property type="project" value="UniProtKB-KW"/>
</dbReference>
<dbReference type="EMBL" id="FP929059">
    <property type="protein sequence ID" value="CBL35110.1"/>
    <property type="molecule type" value="Genomic_DNA"/>
</dbReference>
<keyword evidence="3" id="KW-0489">Methyltransferase</keyword>
<evidence type="ECO:0000259" key="2">
    <source>
        <dbReference type="Pfam" id="PF05050"/>
    </source>
</evidence>
<dbReference type="AlphaFoldDB" id="D4MMX7"/>
<dbReference type="PATRIC" id="fig|717961.3.peg.2405"/>